<organism evidence="1 2">
    <name type="scientific">Shewanella submarina</name>
    <dbReference type="NCBI Taxonomy" id="2016376"/>
    <lineage>
        <taxon>Bacteria</taxon>
        <taxon>Pseudomonadati</taxon>
        <taxon>Pseudomonadota</taxon>
        <taxon>Gammaproteobacteria</taxon>
        <taxon>Alteromonadales</taxon>
        <taxon>Shewanellaceae</taxon>
        <taxon>Shewanella</taxon>
    </lineage>
</organism>
<keyword evidence="2" id="KW-1185">Reference proteome</keyword>
<proteinExistence type="predicted"/>
<comment type="caution">
    <text evidence="1">The sequence shown here is derived from an EMBL/GenBank/DDBJ whole genome shotgun (WGS) entry which is preliminary data.</text>
</comment>
<evidence type="ECO:0000313" key="1">
    <source>
        <dbReference type="EMBL" id="MFC3139771.1"/>
    </source>
</evidence>
<dbReference type="RefSeq" id="WP_248936267.1">
    <property type="nucleotide sequence ID" value="NZ_JAKILF010000004.1"/>
</dbReference>
<protein>
    <submittedName>
        <fullName evidence="1">Uncharacterized protein</fullName>
    </submittedName>
</protein>
<evidence type="ECO:0000313" key="2">
    <source>
        <dbReference type="Proteomes" id="UP001595621"/>
    </source>
</evidence>
<reference evidence="2" key="1">
    <citation type="journal article" date="2019" name="Int. J. Syst. Evol. Microbiol.">
        <title>The Global Catalogue of Microorganisms (GCM) 10K type strain sequencing project: providing services to taxonomists for standard genome sequencing and annotation.</title>
        <authorList>
            <consortium name="The Broad Institute Genomics Platform"/>
            <consortium name="The Broad Institute Genome Sequencing Center for Infectious Disease"/>
            <person name="Wu L."/>
            <person name="Ma J."/>
        </authorList>
    </citation>
    <scope>NUCLEOTIDE SEQUENCE [LARGE SCALE GENOMIC DNA]</scope>
    <source>
        <strain evidence="2">KCTC 52277</strain>
    </source>
</reference>
<gene>
    <name evidence="1" type="ORF">ACFOE0_16510</name>
</gene>
<dbReference type="Proteomes" id="UP001595621">
    <property type="component" value="Unassembled WGS sequence"/>
</dbReference>
<dbReference type="EMBL" id="JBHRTD010000017">
    <property type="protein sequence ID" value="MFC3139771.1"/>
    <property type="molecule type" value="Genomic_DNA"/>
</dbReference>
<sequence>MILILNIVAIAFTLWLFNQPEIHFVVKGLVVFLWMKFATYTMLSKYTFDLKPCPKCNYIPDKVGYWIGGFVKFQGKCPKCGYEKERKNDGSEWFE</sequence>
<name>A0ABV7GH14_9GAMM</name>
<accession>A0ABV7GH14</accession>